<dbReference type="EMBL" id="PVXO01000027">
    <property type="protein sequence ID" value="PRR79398.1"/>
    <property type="molecule type" value="Genomic_DNA"/>
</dbReference>
<dbReference type="GO" id="GO:0005829">
    <property type="term" value="C:cytosol"/>
    <property type="evidence" value="ECO:0007669"/>
    <property type="project" value="UniProtKB-SubCell"/>
</dbReference>
<dbReference type="SUPFAM" id="SSF101116">
    <property type="entry name" value="Flagellar export chaperone FliS"/>
    <property type="match status" value="1"/>
</dbReference>
<sequence length="127" mass="14545">MYAGNAYNTYKNNSINYASKEQLLLMLLDGAVKFSKIARQAILDKDVKKAHENIIKTQNIFYELMSTLDVSKGGDWAPKLMSIYEFIANKLMMANIKKDAAIMDEIIPLIEDIKDTWNEAYKLSKSR</sequence>
<keyword evidence="5" id="KW-0143">Chaperone</keyword>
<dbReference type="InterPro" id="IPR003713">
    <property type="entry name" value="FliS"/>
</dbReference>
<dbReference type="Proteomes" id="UP000239706">
    <property type="component" value="Unassembled WGS sequence"/>
</dbReference>
<evidence type="ECO:0000256" key="6">
    <source>
        <dbReference type="PIRNR" id="PIRNR039090"/>
    </source>
</evidence>
<comment type="subcellular location">
    <subcellularLocation>
        <location evidence="1 6">Cytoplasm</location>
        <location evidence="1 6">Cytosol</location>
    </subcellularLocation>
</comment>
<keyword evidence="4 6" id="KW-1005">Bacterial flagellum biogenesis</keyword>
<dbReference type="PANTHER" id="PTHR34773:SF1">
    <property type="entry name" value="FLAGELLAR SECRETION CHAPERONE FLIS"/>
    <property type="match status" value="1"/>
</dbReference>
<keyword evidence="3 6" id="KW-0963">Cytoplasm</keyword>
<keyword evidence="7" id="KW-0966">Cell projection</keyword>
<dbReference type="CDD" id="cd16098">
    <property type="entry name" value="FliS"/>
    <property type="match status" value="1"/>
</dbReference>
<dbReference type="Pfam" id="PF02561">
    <property type="entry name" value="FliS"/>
    <property type="match status" value="1"/>
</dbReference>
<reference evidence="7 8" key="1">
    <citation type="submission" date="2018-03" db="EMBL/GenBank/DDBJ databases">
        <title>Genome sequence of Clostridium liquoris DSM 100320.</title>
        <authorList>
            <person name="Poehlein A."/>
            <person name="Daniel R."/>
        </authorList>
    </citation>
    <scope>NUCLEOTIDE SEQUENCE [LARGE SCALE GENOMIC DNA]</scope>
    <source>
        <strain evidence="7 8">DSM 100320</strain>
    </source>
</reference>
<evidence type="ECO:0000256" key="3">
    <source>
        <dbReference type="ARBA" id="ARBA00022490"/>
    </source>
</evidence>
<comment type="similarity">
    <text evidence="2 6">Belongs to the FliS family.</text>
</comment>
<evidence type="ECO:0000256" key="4">
    <source>
        <dbReference type="ARBA" id="ARBA00022795"/>
    </source>
</evidence>
<evidence type="ECO:0000256" key="1">
    <source>
        <dbReference type="ARBA" id="ARBA00004514"/>
    </source>
</evidence>
<dbReference type="PIRSF" id="PIRSF039090">
    <property type="entry name" value="Flis"/>
    <property type="match status" value="1"/>
</dbReference>
<dbReference type="PANTHER" id="PTHR34773">
    <property type="entry name" value="FLAGELLAR SECRETION CHAPERONE FLIS"/>
    <property type="match status" value="1"/>
</dbReference>
<dbReference type="InterPro" id="IPR036584">
    <property type="entry name" value="FliS_sf"/>
</dbReference>
<comment type="caution">
    <text evidence="7">The sequence shown here is derived from an EMBL/GenBank/DDBJ whole genome shotgun (WGS) entry which is preliminary data.</text>
</comment>
<evidence type="ECO:0000313" key="8">
    <source>
        <dbReference type="Proteomes" id="UP000239706"/>
    </source>
</evidence>
<dbReference type="GO" id="GO:0044780">
    <property type="term" value="P:bacterial-type flagellum assembly"/>
    <property type="evidence" value="ECO:0007669"/>
    <property type="project" value="InterPro"/>
</dbReference>
<evidence type="ECO:0000256" key="2">
    <source>
        <dbReference type="ARBA" id="ARBA00008787"/>
    </source>
</evidence>
<name>A0A2T0B670_9CLOT</name>
<evidence type="ECO:0000313" key="7">
    <source>
        <dbReference type="EMBL" id="PRR79398.1"/>
    </source>
</evidence>
<accession>A0A2T0B670</accession>
<dbReference type="AlphaFoldDB" id="A0A2T0B670"/>
<dbReference type="NCBIfam" id="TIGR00208">
    <property type="entry name" value="fliS"/>
    <property type="match status" value="1"/>
</dbReference>
<dbReference type="GO" id="GO:0071973">
    <property type="term" value="P:bacterial-type flagellum-dependent cell motility"/>
    <property type="evidence" value="ECO:0007669"/>
    <property type="project" value="TreeGrafter"/>
</dbReference>
<keyword evidence="8" id="KW-1185">Reference proteome</keyword>
<keyword evidence="7" id="KW-0969">Cilium</keyword>
<dbReference type="Gene3D" id="1.20.120.340">
    <property type="entry name" value="Flagellar protein FliS"/>
    <property type="match status" value="1"/>
</dbReference>
<dbReference type="OrthoDB" id="1524959at2"/>
<organism evidence="7 8">
    <name type="scientific">Clostridium liquoris</name>
    <dbReference type="NCBI Taxonomy" id="1289519"/>
    <lineage>
        <taxon>Bacteria</taxon>
        <taxon>Bacillati</taxon>
        <taxon>Bacillota</taxon>
        <taxon>Clostridia</taxon>
        <taxon>Eubacteriales</taxon>
        <taxon>Clostridiaceae</taxon>
        <taxon>Clostridium</taxon>
    </lineage>
</organism>
<evidence type="ECO:0000256" key="5">
    <source>
        <dbReference type="ARBA" id="ARBA00023186"/>
    </source>
</evidence>
<proteinExistence type="inferred from homology"/>
<keyword evidence="7" id="KW-0282">Flagellum</keyword>
<gene>
    <name evidence="7" type="primary">fliS</name>
    <name evidence="7" type="ORF">CLLI_08780</name>
</gene>
<protein>
    <recommendedName>
        <fullName evidence="6">Flagellar secretion chaperone FliS</fullName>
    </recommendedName>
</protein>
<dbReference type="RefSeq" id="WP_106063026.1">
    <property type="nucleotide sequence ID" value="NZ_PVXO01000027.1"/>
</dbReference>